<evidence type="ECO:0000313" key="1">
    <source>
        <dbReference type="EMBL" id="WXA97914.1"/>
    </source>
</evidence>
<reference evidence="1 2" key="1">
    <citation type="submission" date="2021-12" db="EMBL/GenBank/DDBJ databases">
        <title>Discovery of the Pendulisporaceae a myxobacterial family with distinct sporulation behavior and unique specialized metabolism.</title>
        <authorList>
            <person name="Garcia R."/>
            <person name="Popoff A."/>
            <person name="Bader C.D."/>
            <person name="Loehr J."/>
            <person name="Walesch S."/>
            <person name="Walt C."/>
            <person name="Boldt J."/>
            <person name="Bunk B."/>
            <person name="Haeckl F.J.F.P.J."/>
            <person name="Gunesch A.P."/>
            <person name="Birkelbach J."/>
            <person name="Nuebel U."/>
            <person name="Pietschmann T."/>
            <person name="Bach T."/>
            <person name="Mueller R."/>
        </authorList>
    </citation>
    <scope>NUCLEOTIDE SEQUENCE [LARGE SCALE GENOMIC DNA]</scope>
    <source>
        <strain evidence="1 2">MSr12523</strain>
    </source>
</reference>
<organism evidence="1 2">
    <name type="scientific">Pendulispora brunnea</name>
    <dbReference type="NCBI Taxonomy" id="2905690"/>
    <lineage>
        <taxon>Bacteria</taxon>
        <taxon>Pseudomonadati</taxon>
        <taxon>Myxococcota</taxon>
        <taxon>Myxococcia</taxon>
        <taxon>Myxococcales</taxon>
        <taxon>Sorangiineae</taxon>
        <taxon>Pendulisporaceae</taxon>
        <taxon>Pendulispora</taxon>
    </lineage>
</organism>
<evidence type="ECO:0000313" key="2">
    <source>
        <dbReference type="Proteomes" id="UP001379533"/>
    </source>
</evidence>
<protein>
    <submittedName>
        <fullName evidence="1">Uncharacterized protein</fullName>
    </submittedName>
</protein>
<dbReference type="EMBL" id="CP089982">
    <property type="protein sequence ID" value="WXA97914.1"/>
    <property type="molecule type" value="Genomic_DNA"/>
</dbReference>
<dbReference type="Proteomes" id="UP001379533">
    <property type="component" value="Chromosome"/>
</dbReference>
<keyword evidence="2" id="KW-1185">Reference proteome</keyword>
<name>A0ABZ2KLR9_9BACT</name>
<gene>
    <name evidence="1" type="ORF">LZC95_13865</name>
</gene>
<sequence>MDRPPPIDYRAALIDVVAVAQSARSATLGWRAICVRERRRVGAKWIEPLTTLDLDEDAAKLSRAVRDVARRADRQLDTLIFGLFDGIDDGSGGYAGYHVAAINSHGREANDFMRDPWTPERHFLRSDALDAIVKAAGRAPSDVRPLLEYSLCFGAAALTSRFAAFGLSHRIVVAFDEDHGRPLPKDAPRFAELLSARPVAEDVTDVQMAMRLLTRI</sequence>
<accession>A0ABZ2KLR9</accession>
<proteinExistence type="predicted"/>
<dbReference type="RefSeq" id="WP_394848532.1">
    <property type="nucleotide sequence ID" value="NZ_CP089982.1"/>
</dbReference>